<dbReference type="RefSeq" id="WP_008889624.1">
    <property type="nucleotide sequence ID" value="NZ_CBCSAW010000006.1"/>
</dbReference>
<sequence>MNISKNEQRVLHALAQGGLIKVIKDDKNHVLEADCITRDGWFLTACTLEVFKKLRKRRLIRSQGGGPYRITREGLLAVRAELCQR</sequence>
<name>A0A367VKE9_9PROT</name>
<evidence type="ECO:0000313" key="3">
    <source>
        <dbReference type="Proteomes" id="UP000253061"/>
    </source>
</evidence>
<dbReference type="Pfam" id="PF09857">
    <property type="entry name" value="YjhX_toxin"/>
    <property type="match status" value="1"/>
</dbReference>
<comment type="caution">
    <text evidence="2">The sequence shown here is derived from an EMBL/GenBank/DDBJ whole genome shotgun (WGS) entry which is preliminary data.</text>
</comment>
<dbReference type="Proteomes" id="UP000253061">
    <property type="component" value="Unassembled WGS sequence"/>
</dbReference>
<evidence type="ECO:0000313" key="2">
    <source>
        <dbReference type="EMBL" id="RCK25695.1"/>
    </source>
</evidence>
<protein>
    <recommendedName>
        <fullName evidence="1">UPF0386 protein TH6_03605</fullName>
    </recommendedName>
</protein>
<gene>
    <name evidence="2" type="ORF">TH6_03605</name>
</gene>
<proteinExistence type="inferred from homology"/>
<accession>A0A367VKE9</accession>
<dbReference type="EMBL" id="JPWB01000001">
    <property type="protein sequence ID" value="RCK25695.1"/>
    <property type="molecule type" value="Genomic_DNA"/>
</dbReference>
<dbReference type="InterPro" id="IPR018654">
    <property type="entry name" value="YjhX_toxin"/>
</dbReference>
<dbReference type="NCBIfam" id="NF010240">
    <property type="entry name" value="PRK13687.1"/>
    <property type="match status" value="1"/>
</dbReference>
<dbReference type="AlphaFoldDB" id="A0A367VKE9"/>
<comment type="similarity">
    <text evidence="1">Belongs to the UPF0386 family.</text>
</comment>
<organism evidence="2 3">
    <name type="scientific">Thalassospira profundimaris</name>
    <dbReference type="NCBI Taxonomy" id="502049"/>
    <lineage>
        <taxon>Bacteria</taxon>
        <taxon>Pseudomonadati</taxon>
        <taxon>Pseudomonadota</taxon>
        <taxon>Alphaproteobacteria</taxon>
        <taxon>Rhodospirillales</taxon>
        <taxon>Thalassospiraceae</taxon>
        <taxon>Thalassospira</taxon>
    </lineage>
</organism>
<reference evidence="2 3" key="1">
    <citation type="submission" date="2014-07" db="EMBL/GenBank/DDBJ databases">
        <title>Draft genome sequence of Thalassospira profundimaris R8-17.</title>
        <authorList>
            <person name="Lai Q."/>
            <person name="Shao Z."/>
        </authorList>
    </citation>
    <scope>NUCLEOTIDE SEQUENCE [LARGE SCALE GENOMIC DNA]</scope>
    <source>
        <strain evidence="2 3">R8-17</strain>
    </source>
</reference>
<evidence type="ECO:0000256" key="1">
    <source>
        <dbReference type="HAMAP-Rule" id="MF_00827"/>
    </source>
</evidence>
<dbReference type="HAMAP" id="MF_00827">
    <property type="entry name" value="UPF0386"/>
    <property type="match status" value="1"/>
</dbReference>